<dbReference type="SMART" id="SM00160">
    <property type="entry name" value="RanBD"/>
    <property type="match status" value="1"/>
</dbReference>
<feature type="compositionally biased region" description="Polar residues" evidence="8">
    <location>
        <begin position="176"/>
        <end position="205"/>
    </location>
</feature>
<evidence type="ECO:0000256" key="3">
    <source>
        <dbReference type="ARBA" id="ARBA00022816"/>
    </source>
</evidence>
<keyword evidence="11" id="KW-1185">Reference proteome</keyword>
<comment type="caution">
    <text evidence="10">The sequence shown here is derived from an EMBL/GenBank/DDBJ whole genome shotgun (WGS) entry which is preliminary data.</text>
</comment>
<dbReference type="PANTHER" id="PTHR38697">
    <property type="entry name" value="NUCLEAR PORE COMPLEX PROTEIN SIMILAR TO S. CEREVISIAE NUP2 (EUROFUNG)"/>
    <property type="match status" value="1"/>
</dbReference>
<dbReference type="EMBL" id="JAVHJO010000006">
    <property type="protein sequence ID" value="KAK6539572.1"/>
    <property type="molecule type" value="Genomic_DNA"/>
</dbReference>
<dbReference type="InterPro" id="IPR025574">
    <property type="entry name" value="Nucleoporin_FG_rpt"/>
</dbReference>
<dbReference type="InterPro" id="IPR000156">
    <property type="entry name" value="Ran_bind_dom"/>
</dbReference>
<evidence type="ECO:0000256" key="4">
    <source>
        <dbReference type="ARBA" id="ARBA00022927"/>
    </source>
</evidence>
<feature type="compositionally biased region" description="Polar residues" evidence="8">
    <location>
        <begin position="542"/>
        <end position="554"/>
    </location>
</feature>
<feature type="compositionally biased region" description="Polar residues" evidence="8">
    <location>
        <begin position="731"/>
        <end position="755"/>
    </location>
</feature>
<feature type="region of interest" description="Disordered" evidence="8">
    <location>
        <begin position="516"/>
        <end position="865"/>
    </location>
</feature>
<comment type="subcellular location">
    <subcellularLocation>
        <location evidence="1">Nucleus</location>
        <location evidence="1">Nuclear pore complex</location>
    </subcellularLocation>
</comment>
<keyword evidence="3" id="KW-0509">mRNA transport</keyword>
<dbReference type="Pfam" id="PF00638">
    <property type="entry name" value="Ran_BP1"/>
    <property type="match status" value="1"/>
</dbReference>
<dbReference type="Proteomes" id="UP001365542">
    <property type="component" value="Unassembled WGS sequence"/>
</dbReference>
<feature type="compositionally biased region" description="Polar residues" evidence="8">
    <location>
        <begin position="55"/>
        <end position="68"/>
    </location>
</feature>
<dbReference type="InterPro" id="IPR015007">
    <property type="entry name" value="NUP2/50/61"/>
</dbReference>
<feature type="compositionally biased region" description="Polar residues" evidence="8">
    <location>
        <begin position="561"/>
        <end position="577"/>
    </location>
</feature>
<evidence type="ECO:0000256" key="5">
    <source>
        <dbReference type="ARBA" id="ARBA00023010"/>
    </source>
</evidence>
<feature type="compositionally biased region" description="Low complexity" evidence="8">
    <location>
        <begin position="713"/>
        <end position="722"/>
    </location>
</feature>
<sequence length="970" mass="100983">MAKRGATEQITKDNYERDSRDSSPEPAEEATPKVLAGRKILKPRSRLGAGGASPSLFNLEQSNSTPTGSGAGAPSLFGQTQPTPSKNIFGQLAPTPNSNPFGATPSQQPSPFPNLFGASTQAIESPAAPTLGKTPQRPPNPFGTPAIQAANSSKPLGNIFGTPAAQTPKPAANPFAASTRTPNGIGSDFTSGLQKKPTEQPSQSLFGFPSAAKPQNFGQNNSVSTTPTATPTKPSLFNLFDKQNAPSSPKPAVADNNKSPAKPLFGGQFQASAAPTPKTDKDSQNFGNLFSAPKAANGNSPFAPNNAPSNQKPLFSSPNPLASTTSAPTPNSLKVSKPAAPEPNTKNNVTEKNTELDVTSLSPPKGSSLTKEDMPAFNWMYQIRSLNTQFLEMVQEALTNDPYSDLSSWAEFYQKQTISFDTLRKSQMEQLGNEMQVDNGNGAETATPSKASRIFESALAPSASASSNSQAPNNSSNLFQTKPSAGLFGQAAAPQAASTSTLFNPAPQTENIFSAASTKPTGIFGNKPAPAPESKSPFIFGSASQTPSGLFDSGSTKENDGASSKSLAPNPFSWTSKNNSAVPSNASSPASVLAGGTAGMKDADAGSWTNPFTQQNPLFITQDDDDDEEGEDDNDEGDANEGDDDMQNADGDDGEDAAPQSNTTNSEPAPIFGAQQPASSSSLFGRVSSSTPIFNFGQSAAPQTGAVSLFGNTTTSTEPKTWTPDKGIKFGNQSENKSDSTAGSAPSIFGNKTQASTGLFGSGSTTSVPSFNFASPSNGNSIFSNPSSKPATPPVLFGGPSGGGLAPPAPLFGGPSPAPSDMSTPGESSNKEGDENEPSDEAGQQGGNSTDFSGRGPGEEEEDEVFEARSSIYNLVKGAYVKIGIGRLRVLKNRNTFKSRVVVKVETGKVLMNVGLRKELDYSKVSETEAKGKVVKVLEFLPGGESRVWVMKVGTVELAQKLRKTLEENK</sequence>
<dbReference type="CDD" id="cd13170">
    <property type="entry name" value="RanBD_NUP50"/>
    <property type="match status" value="1"/>
</dbReference>
<feature type="compositionally biased region" description="Low complexity" evidence="8">
    <location>
        <begin position="578"/>
        <end position="592"/>
    </location>
</feature>
<reference evidence="10 11" key="1">
    <citation type="submission" date="2019-10" db="EMBL/GenBank/DDBJ databases">
        <authorList>
            <person name="Palmer J.M."/>
        </authorList>
    </citation>
    <scope>NUCLEOTIDE SEQUENCE [LARGE SCALE GENOMIC DNA]</scope>
    <source>
        <strain evidence="10 11">TWF694</strain>
    </source>
</reference>
<feature type="compositionally biased region" description="Low complexity" evidence="8">
    <location>
        <begin position="295"/>
        <end position="310"/>
    </location>
</feature>
<keyword evidence="7" id="KW-0539">Nucleus</keyword>
<feature type="compositionally biased region" description="Low complexity" evidence="8">
    <location>
        <begin position="679"/>
        <end position="690"/>
    </location>
</feature>
<evidence type="ECO:0000256" key="1">
    <source>
        <dbReference type="ARBA" id="ARBA00004567"/>
    </source>
</evidence>
<feature type="compositionally biased region" description="Polar residues" evidence="8">
    <location>
        <begin position="607"/>
        <end position="619"/>
    </location>
</feature>
<feature type="domain" description="RanBD1" evidence="9">
    <location>
        <begin position="858"/>
        <end position="970"/>
    </location>
</feature>
<accession>A0AAV9XF05</accession>
<feature type="compositionally biased region" description="Low complexity" evidence="8">
    <location>
        <begin position="756"/>
        <end position="767"/>
    </location>
</feature>
<proteinExistence type="predicted"/>
<protein>
    <recommendedName>
        <fullName evidence="9">RanBD1 domain-containing protein</fullName>
    </recommendedName>
</protein>
<feature type="compositionally biased region" description="Basic and acidic residues" evidence="8">
    <location>
        <begin position="10"/>
        <end position="23"/>
    </location>
</feature>
<evidence type="ECO:0000313" key="10">
    <source>
        <dbReference type="EMBL" id="KAK6539572.1"/>
    </source>
</evidence>
<feature type="compositionally biased region" description="Polar residues" evidence="8">
    <location>
        <begin position="77"/>
        <end position="109"/>
    </location>
</feature>
<feature type="compositionally biased region" description="Low complexity" evidence="8">
    <location>
        <begin position="225"/>
        <end position="234"/>
    </location>
</feature>
<dbReference type="SUPFAM" id="SSF50729">
    <property type="entry name" value="PH domain-like"/>
    <property type="match status" value="1"/>
</dbReference>
<feature type="compositionally biased region" description="Polar residues" evidence="8">
    <location>
        <begin position="356"/>
        <end position="369"/>
    </location>
</feature>
<keyword evidence="6" id="KW-0906">Nuclear pore complex</keyword>
<dbReference type="GO" id="GO:0051028">
    <property type="term" value="P:mRNA transport"/>
    <property type="evidence" value="ECO:0007669"/>
    <property type="project" value="UniProtKB-KW"/>
</dbReference>
<dbReference type="Pfam" id="PF13634">
    <property type="entry name" value="Nucleoporin_FG"/>
    <property type="match status" value="4"/>
</dbReference>
<feature type="compositionally biased region" description="Low complexity" evidence="8">
    <location>
        <begin position="463"/>
        <end position="478"/>
    </location>
</feature>
<feature type="compositionally biased region" description="Polar residues" evidence="8">
    <location>
        <begin position="691"/>
        <end position="712"/>
    </location>
</feature>
<keyword evidence="2" id="KW-0813">Transport</keyword>
<dbReference type="Pfam" id="PF08911">
    <property type="entry name" value="NUP50"/>
    <property type="match status" value="1"/>
</dbReference>
<dbReference type="PROSITE" id="PS50196">
    <property type="entry name" value="RANBD1"/>
    <property type="match status" value="1"/>
</dbReference>
<dbReference type="PANTHER" id="PTHR38697:SF1">
    <property type="entry name" value="NUCLEAR PORE COMPLEX PROTEIN SIMILAR TO S. CEREVISIAE NUP2 (EUROFUNG)"/>
    <property type="match status" value="1"/>
</dbReference>
<dbReference type="GO" id="GO:0005643">
    <property type="term" value="C:nuclear pore"/>
    <property type="evidence" value="ECO:0007669"/>
    <property type="project" value="UniProtKB-SubCell"/>
</dbReference>
<gene>
    <name evidence="10" type="ORF">TWF694_009782</name>
</gene>
<feature type="compositionally biased region" description="Acidic residues" evidence="8">
    <location>
        <begin position="622"/>
        <end position="656"/>
    </location>
</feature>
<dbReference type="AlphaFoldDB" id="A0AAV9XF05"/>
<evidence type="ECO:0000313" key="11">
    <source>
        <dbReference type="Proteomes" id="UP001365542"/>
    </source>
</evidence>
<evidence type="ECO:0000256" key="7">
    <source>
        <dbReference type="ARBA" id="ARBA00023242"/>
    </source>
</evidence>
<evidence type="ECO:0000256" key="6">
    <source>
        <dbReference type="ARBA" id="ARBA00023132"/>
    </source>
</evidence>
<evidence type="ECO:0000256" key="2">
    <source>
        <dbReference type="ARBA" id="ARBA00022448"/>
    </source>
</evidence>
<feature type="compositionally biased region" description="Polar residues" evidence="8">
    <location>
        <begin position="768"/>
        <end position="790"/>
    </location>
</feature>
<dbReference type="InterPro" id="IPR011993">
    <property type="entry name" value="PH-like_dom_sf"/>
</dbReference>
<feature type="compositionally biased region" description="Polar residues" evidence="8">
    <location>
        <begin position="311"/>
        <end position="334"/>
    </location>
</feature>
<dbReference type="Gene3D" id="2.30.29.30">
    <property type="entry name" value="Pleckstrin-homology domain (PH domain)/Phosphotyrosine-binding domain (PTB)"/>
    <property type="match status" value="1"/>
</dbReference>
<name>A0AAV9XF05_9PEZI</name>
<feature type="region of interest" description="Disordered" evidence="8">
    <location>
        <begin position="1"/>
        <end position="372"/>
    </location>
</feature>
<keyword evidence="4" id="KW-0653">Protein transport</keyword>
<dbReference type="InterPro" id="IPR053074">
    <property type="entry name" value="NPC_Nucleoporin"/>
</dbReference>
<organism evidence="10 11">
    <name type="scientific">Orbilia ellipsospora</name>
    <dbReference type="NCBI Taxonomy" id="2528407"/>
    <lineage>
        <taxon>Eukaryota</taxon>
        <taxon>Fungi</taxon>
        <taxon>Dikarya</taxon>
        <taxon>Ascomycota</taxon>
        <taxon>Pezizomycotina</taxon>
        <taxon>Orbiliomycetes</taxon>
        <taxon>Orbiliales</taxon>
        <taxon>Orbiliaceae</taxon>
        <taxon>Orbilia</taxon>
    </lineage>
</organism>
<evidence type="ECO:0000259" key="9">
    <source>
        <dbReference type="PROSITE" id="PS50196"/>
    </source>
</evidence>
<keyword evidence="5" id="KW-0811">Translocation</keyword>
<evidence type="ECO:0000256" key="8">
    <source>
        <dbReference type="SAM" id="MobiDB-lite"/>
    </source>
</evidence>
<dbReference type="GO" id="GO:0015031">
    <property type="term" value="P:protein transport"/>
    <property type="evidence" value="ECO:0007669"/>
    <property type="project" value="UniProtKB-KW"/>
</dbReference>
<feature type="region of interest" description="Disordered" evidence="8">
    <location>
        <begin position="463"/>
        <end position="482"/>
    </location>
</feature>